<evidence type="ECO:0000313" key="3">
    <source>
        <dbReference type="Proteomes" id="UP001465976"/>
    </source>
</evidence>
<accession>A0ABR3EJ27</accession>
<feature type="region of interest" description="Disordered" evidence="1">
    <location>
        <begin position="79"/>
        <end position="98"/>
    </location>
</feature>
<evidence type="ECO:0000256" key="1">
    <source>
        <dbReference type="SAM" id="MobiDB-lite"/>
    </source>
</evidence>
<reference evidence="2 3" key="1">
    <citation type="submission" date="2024-02" db="EMBL/GenBank/DDBJ databases">
        <title>A draft genome for the cacao thread blight pathogen Marasmius crinis-equi.</title>
        <authorList>
            <person name="Cohen S.P."/>
            <person name="Baruah I.K."/>
            <person name="Amoako-Attah I."/>
            <person name="Bukari Y."/>
            <person name="Meinhardt L.W."/>
            <person name="Bailey B.A."/>
        </authorList>
    </citation>
    <scope>NUCLEOTIDE SEQUENCE [LARGE SCALE GENOMIC DNA]</scope>
    <source>
        <strain evidence="2 3">GH-76</strain>
    </source>
</reference>
<proteinExistence type="predicted"/>
<keyword evidence="3" id="KW-1185">Reference proteome</keyword>
<sequence>VGIVLKSAQQGVFSTTNGVARKKKENKLAERFQLARKLDQLDEFSRGELTQVHMVKCVQTGQSHVRNARSPLANAARVLNRADSESSHPAESTSNQDIDALKDSIRTEYHPCSGQGTIMQSFDEYSSDVASENFCVLPEREPWWPFRSRIDFEAAELALNCTMNAEQTNKFIDLPRRVGLELNNFTIASHAEMQKTWELAAEKSTK</sequence>
<name>A0ABR3EJ27_9AGAR</name>
<dbReference type="EMBL" id="JBAHYK010004291">
    <property type="protein sequence ID" value="KAL0562896.1"/>
    <property type="molecule type" value="Genomic_DNA"/>
</dbReference>
<feature type="non-terminal residue" evidence="2">
    <location>
        <position position="1"/>
    </location>
</feature>
<dbReference type="Proteomes" id="UP001465976">
    <property type="component" value="Unassembled WGS sequence"/>
</dbReference>
<feature type="non-terminal residue" evidence="2">
    <location>
        <position position="206"/>
    </location>
</feature>
<gene>
    <name evidence="2" type="ORF">V5O48_019182</name>
</gene>
<protein>
    <submittedName>
        <fullName evidence="2">Uncharacterized protein</fullName>
    </submittedName>
</protein>
<evidence type="ECO:0000313" key="2">
    <source>
        <dbReference type="EMBL" id="KAL0562896.1"/>
    </source>
</evidence>
<comment type="caution">
    <text evidence="2">The sequence shown here is derived from an EMBL/GenBank/DDBJ whole genome shotgun (WGS) entry which is preliminary data.</text>
</comment>
<organism evidence="2 3">
    <name type="scientific">Marasmius crinis-equi</name>
    <dbReference type="NCBI Taxonomy" id="585013"/>
    <lineage>
        <taxon>Eukaryota</taxon>
        <taxon>Fungi</taxon>
        <taxon>Dikarya</taxon>
        <taxon>Basidiomycota</taxon>
        <taxon>Agaricomycotina</taxon>
        <taxon>Agaricomycetes</taxon>
        <taxon>Agaricomycetidae</taxon>
        <taxon>Agaricales</taxon>
        <taxon>Marasmiineae</taxon>
        <taxon>Marasmiaceae</taxon>
        <taxon>Marasmius</taxon>
    </lineage>
</organism>